<gene>
    <name evidence="4" type="ORF">SAMN05892877_12745</name>
</gene>
<dbReference type="InterPro" id="IPR029057">
    <property type="entry name" value="PRTase-like"/>
</dbReference>
<feature type="domain" description="Double zinc ribbon" evidence="3">
    <location>
        <begin position="24"/>
        <end position="81"/>
    </location>
</feature>
<dbReference type="EMBL" id="OBQD01000027">
    <property type="protein sequence ID" value="SOC47172.1"/>
    <property type="molecule type" value="Genomic_DNA"/>
</dbReference>
<evidence type="ECO:0000313" key="4">
    <source>
        <dbReference type="EMBL" id="SOC47172.1"/>
    </source>
</evidence>
<dbReference type="Proteomes" id="UP000219167">
    <property type="component" value="Unassembled WGS sequence"/>
</dbReference>
<dbReference type="CDD" id="cd06223">
    <property type="entry name" value="PRTases_typeI"/>
    <property type="match status" value="1"/>
</dbReference>
<dbReference type="Pfam" id="PF18912">
    <property type="entry name" value="DZR_2"/>
    <property type="match status" value="1"/>
</dbReference>
<evidence type="ECO:0000259" key="3">
    <source>
        <dbReference type="Pfam" id="PF18912"/>
    </source>
</evidence>
<dbReference type="InterPro" id="IPR000836">
    <property type="entry name" value="PRTase_dom"/>
</dbReference>
<accession>A0A285UZA4</accession>
<dbReference type="Pfam" id="PF00156">
    <property type="entry name" value="Pribosyltran"/>
    <property type="match status" value="1"/>
</dbReference>
<comment type="similarity">
    <text evidence="1">Belongs to the ComF/GntX family.</text>
</comment>
<keyword evidence="5" id="KW-1185">Reference proteome</keyword>
<evidence type="ECO:0000256" key="1">
    <source>
        <dbReference type="ARBA" id="ARBA00008007"/>
    </source>
</evidence>
<name>A0A285UZA4_9HYPH</name>
<feature type="domain" description="Phosphoribosyltransferase" evidence="2">
    <location>
        <begin position="160"/>
        <end position="254"/>
    </location>
</feature>
<reference evidence="4 5" key="1">
    <citation type="submission" date="2017-08" db="EMBL/GenBank/DDBJ databases">
        <authorList>
            <person name="de Groot N.N."/>
        </authorList>
    </citation>
    <scope>NUCLEOTIDE SEQUENCE [LARGE SCALE GENOMIC DNA]</scope>
    <source>
        <strain evidence="4 5">JC85</strain>
    </source>
</reference>
<dbReference type="Gene3D" id="3.40.50.2020">
    <property type="match status" value="1"/>
</dbReference>
<dbReference type="AlphaFoldDB" id="A0A285UZA4"/>
<sequence>MRQTDPGNFRKTMLGRMREAARGALDFVYPPCCPGCQVILGRHAGICAQCWSSLRFIERPYCEVLGLPFAHDLGPGILCADAIADPPPFTRLRSAVVHDGLARNLVHGLKYRDRTDLAPMMAQWMVRASDGLIADCDAVVPVPLHRYRLLARKFNQAGELARAIAHQTGKPLSTGLLARKRRTRQQIGLSANARRENVQGAFSVAEENRVELAGKRILLVDDVYTTGATVAAATRAMIRGGASEVRVLTFARALSDHI</sequence>
<organism evidence="4 5">
    <name type="scientific">Rhizobium subbaraonis</name>
    <dbReference type="NCBI Taxonomy" id="908946"/>
    <lineage>
        <taxon>Bacteria</taxon>
        <taxon>Pseudomonadati</taxon>
        <taxon>Pseudomonadota</taxon>
        <taxon>Alphaproteobacteria</taxon>
        <taxon>Hyphomicrobiales</taxon>
        <taxon>Rhizobiaceae</taxon>
        <taxon>Rhizobium/Agrobacterium group</taxon>
        <taxon>Rhizobium</taxon>
    </lineage>
</organism>
<evidence type="ECO:0000313" key="5">
    <source>
        <dbReference type="Proteomes" id="UP000219167"/>
    </source>
</evidence>
<dbReference type="SUPFAM" id="SSF53271">
    <property type="entry name" value="PRTase-like"/>
    <property type="match status" value="1"/>
</dbReference>
<protein>
    <submittedName>
        <fullName evidence="4">ComF family protein</fullName>
    </submittedName>
</protein>
<proteinExistence type="inferred from homology"/>
<evidence type="ECO:0000259" key="2">
    <source>
        <dbReference type="Pfam" id="PF00156"/>
    </source>
</evidence>
<dbReference type="InterPro" id="IPR051910">
    <property type="entry name" value="ComF/GntX_DNA_util-trans"/>
</dbReference>
<dbReference type="PANTHER" id="PTHR47505">
    <property type="entry name" value="DNA UTILIZATION PROTEIN YHGH"/>
    <property type="match status" value="1"/>
</dbReference>
<dbReference type="InterPro" id="IPR044005">
    <property type="entry name" value="DZR_2"/>
</dbReference>
<dbReference type="PANTHER" id="PTHR47505:SF1">
    <property type="entry name" value="DNA UTILIZATION PROTEIN YHGH"/>
    <property type="match status" value="1"/>
</dbReference>